<feature type="compositionally biased region" description="Low complexity" evidence="1">
    <location>
        <begin position="27"/>
        <end position="39"/>
    </location>
</feature>
<dbReference type="InterPro" id="IPR032838">
    <property type="entry name" value="Vwaint_dom"/>
</dbReference>
<gene>
    <name evidence="3" type="ORF">PAHAL_6G092900</name>
</gene>
<dbReference type="Pfam" id="PF14624">
    <property type="entry name" value="Vwaint"/>
    <property type="match status" value="1"/>
</dbReference>
<name>A0A2S3I1N6_9POAL</name>
<dbReference type="InterPro" id="IPR051266">
    <property type="entry name" value="CLCR"/>
</dbReference>
<protein>
    <recommendedName>
        <fullName evidence="2">VWFA domain-containing protein</fullName>
    </recommendedName>
</protein>
<feature type="compositionally biased region" description="Basic and acidic residues" evidence="1">
    <location>
        <begin position="519"/>
        <end position="528"/>
    </location>
</feature>
<evidence type="ECO:0000259" key="2">
    <source>
        <dbReference type="PROSITE" id="PS50234"/>
    </source>
</evidence>
<dbReference type="PANTHER" id="PTHR10579:SF51">
    <property type="entry name" value="ZINC FINGER (C3HC4-TYPE RING FINGER) FAMILY PROTEIN"/>
    <property type="match status" value="1"/>
</dbReference>
<dbReference type="InterPro" id="IPR002035">
    <property type="entry name" value="VWF_A"/>
</dbReference>
<reference evidence="3" key="1">
    <citation type="submission" date="2018-04" db="EMBL/GenBank/DDBJ databases">
        <title>WGS assembly of Panicum hallii.</title>
        <authorList>
            <person name="Lovell J."/>
            <person name="Jenkins J."/>
            <person name="Lowry D."/>
            <person name="Mamidi S."/>
            <person name="Sreedasyam A."/>
            <person name="Weng X."/>
            <person name="Barry K."/>
            <person name="Bonette J."/>
            <person name="Campitelli B."/>
            <person name="Daum C."/>
            <person name="Gordon S."/>
            <person name="Gould B."/>
            <person name="Lipzen A."/>
            <person name="Macqueen A."/>
            <person name="Palacio-Mejia J."/>
            <person name="Plott C."/>
            <person name="Shakirov E."/>
            <person name="Shu S."/>
            <person name="Yoshinaga Y."/>
            <person name="Zane M."/>
            <person name="Rokhsar D."/>
            <person name="Grimwood J."/>
            <person name="Schmutz J."/>
            <person name="Juenger T."/>
        </authorList>
    </citation>
    <scope>NUCLEOTIDE SEQUENCE [LARGE SCALE GENOMIC DNA]</scope>
    <source>
        <strain evidence="3">FIL2</strain>
    </source>
</reference>
<dbReference type="PANTHER" id="PTHR10579">
    <property type="entry name" value="CALCIUM-ACTIVATED CHLORIDE CHANNEL REGULATOR"/>
    <property type="match status" value="1"/>
</dbReference>
<feature type="compositionally biased region" description="Basic and acidic residues" evidence="1">
    <location>
        <begin position="493"/>
        <end position="506"/>
    </location>
</feature>
<dbReference type="PROSITE" id="PS50234">
    <property type="entry name" value="VWFA"/>
    <property type="match status" value="1"/>
</dbReference>
<proteinExistence type="predicted"/>
<dbReference type="SUPFAM" id="SSF53300">
    <property type="entry name" value="vWA-like"/>
    <property type="match status" value="1"/>
</dbReference>
<organism evidence="3">
    <name type="scientific">Panicum hallii</name>
    <dbReference type="NCBI Taxonomy" id="206008"/>
    <lineage>
        <taxon>Eukaryota</taxon>
        <taxon>Viridiplantae</taxon>
        <taxon>Streptophyta</taxon>
        <taxon>Embryophyta</taxon>
        <taxon>Tracheophyta</taxon>
        <taxon>Spermatophyta</taxon>
        <taxon>Magnoliopsida</taxon>
        <taxon>Liliopsida</taxon>
        <taxon>Poales</taxon>
        <taxon>Poaceae</taxon>
        <taxon>PACMAD clade</taxon>
        <taxon>Panicoideae</taxon>
        <taxon>Panicodae</taxon>
        <taxon>Paniceae</taxon>
        <taxon>Panicinae</taxon>
        <taxon>Panicum</taxon>
        <taxon>Panicum sect. Panicum</taxon>
    </lineage>
</organism>
<dbReference type="InterPro" id="IPR036465">
    <property type="entry name" value="vWFA_dom_sf"/>
</dbReference>
<feature type="domain" description="VWFA" evidence="2">
    <location>
        <begin position="83"/>
        <end position="260"/>
    </location>
</feature>
<feature type="region of interest" description="Disordered" evidence="1">
    <location>
        <begin position="465"/>
        <end position="528"/>
    </location>
</feature>
<dbReference type="Pfam" id="PF00092">
    <property type="entry name" value="VWA"/>
    <property type="match status" value="1"/>
</dbReference>
<dbReference type="EMBL" id="CM008051">
    <property type="protein sequence ID" value="PAN34452.1"/>
    <property type="molecule type" value="Genomic_DNA"/>
</dbReference>
<evidence type="ECO:0000313" key="3">
    <source>
        <dbReference type="EMBL" id="PAN34452.1"/>
    </source>
</evidence>
<dbReference type="Gene3D" id="3.40.50.410">
    <property type="entry name" value="von Willebrand factor, type A domain"/>
    <property type="match status" value="1"/>
</dbReference>
<dbReference type="Proteomes" id="UP000243499">
    <property type="component" value="Chromosome 6"/>
</dbReference>
<evidence type="ECO:0000256" key="1">
    <source>
        <dbReference type="SAM" id="MobiDB-lite"/>
    </source>
</evidence>
<dbReference type="SMART" id="SM00327">
    <property type="entry name" value="VWA"/>
    <property type="match status" value="1"/>
</dbReference>
<dbReference type="Gramene" id="PAN34452">
    <property type="protein sequence ID" value="PAN34452"/>
    <property type="gene ID" value="PAHAL_6G092900"/>
</dbReference>
<dbReference type="AlphaFoldDB" id="A0A2S3I1N6"/>
<sequence>MPTDTKVSLLAAPPPVSVYQDDEPLEPRTAQPARAPAATNEGGGMVFSTQCEFPALGRGASRDAFAVLVHARAPVDVARAPVDLVAVLDVSSSMRGRKLALLKQAVGFVVDQLGPDDRLSVVAFSARASRVTRLARMSAAGKAAAKRAGLRMAAQVLAGRRHRNAVASVILLSDGKDRSVRPDIKPADVRGKSNRSYADLVPPSFPTRAGGGGRPAPIHTFGFGASHDAAAMHAVAEATGGTFYFVENHSAIQDSFARCVGGLLSVAVQEARVAVACLHRGVRVQQVKSGCYASHVAADGRAASIDVGELYDDEGRRFLVLVYVPRARTTEEVTRLVKVSCTYRVTATGQPAHVAAPAAVIQRPLELTCAPAPSMDVKRERVRVAATEDIAAARVKADGGEHAGAARILDSRLRAVERSAPAAAGDDPTCEALKEELRDLSARVGDPREYKQTGRACLLAGMSSHAQQRASGVELKSTATSASKMTRAYLTPKMEEISRESRKRGNDQQTGGGSRQVKRITEEPSKNF</sequence>
<accession>A0A2S3I1N6</accession>
<feature type="region of interest" description="Disordered" evidence="1">
    <location>
        <begin position="1"/>
        <end position="41"/>
    </location>
</feature>